<dbReference type="Pfam" id="PF01872">
    <property type="entry name" value="RibD_C"/>
    <property type="match status" value="1"/>
</dbReference>
<name>A0A1G9BGY6_ACTMZ</name>
<sequence>MQQLWPVPESKQVDSDPETAGELESFYEYPPELSRPWVRVNFVSSLDGAVAVNGGSRGLSNSADRRVLSLIRDLSDVVLVGAGTATAEGYRGVRRTEARTRRRTERGLSEVPPIAVVTGSGSVDPASPLLTDTFATPIVLTSEAAPAERVAALTEAGAEVVTAGRNEVDLPTALRELARRGLYRIGCEGGPGLFGSLIAADVVDELCLTVSPLLTSGNTSRIATGPAAGTPRDMRLLSALYADESMLLLRYGRLAE</sequence>
<evidence type="ECO:0000313" key="6">
    <source>
        <dbReference type="Proteomes" id="UP000199213"/>
    </source>
</evidence>
<evidence type="ECO:0000259" key="4">
    <source>
        <dbReference type="Pfam" id="PF01872"/>
    </source>
</evidence>
<proteinExistence type="predicted"/>
<evidence type="ECO:0000256" key="3">
    <source>
        <dbReference type="ARBA" id="ARBA00023002"/>
    </source>
</evidence>
<feature type="domain" description="Bacterial bifunctional deaminase-reductase C-terminal" evidence="4">
    <location>
        <begin position="36"/>
        <end position="226"/>
    </location>
</feature>
<comment type="pathway">
    <text evidence="1">Cofactor biosynthesis; riboflavin biosynthesis.</text>
</comment>
<evidence type="ECO:0000313" key="5">
    <source>
        <dbReference type="EMBL" id="SDK38354.1"/>
    </source>
</evidence>
<dbReference type="InterPro" id="IPR050765">
    <property type="entry name" value="Riboflavin_Biosynth_HTPR"/>
</dbReference>
<dbReference type="SUPFAM" id="SSF53597">
    <property type="entry name" value="Dihydrofolate reductase-like"/>
    <property type="match status" value="1"/>
</dbReference>
<evidence type="ECO:0000256" key="2">
    <source>
        <dbReference type="ARBA" id="ARBA00022857"/>
    </source>
</evidence>
<keyword evidence="6" id="KW-1185">Reference proteome</keyword>
<organism evidence="5 6">
    <name type="scientific">Actinopolyspora mzabensis</name>
    <dbReference type="NCBI Taxonomy" id="995066"/>
    <lineage>
        <taxon>Bacteria</taxon>
        <taxon>Bacillati</taxon>
        <taxon>Actinomycetota</taxon>
        <taxon>Actinomycetes</taxon>
        <taxon>Actinopolysporales</taxon>
        <taxon>Actinopolysporaceae</taxon>
        <taxon>Actinopolyspora</taxon>
    </lineage>
</organism>
<dbReference type="PANTHER" id="PTHR38011:SF7">
    <property type="entry name" value="2,5-DIAMINO-6-RIBOSYLAMINO-4(3H)-PYRIMIDINONE 5'-PHOSPHATE REDUCTASE"/>
    <property type="match status" value="1"/>
</dbReference>
<keyword evidence="3" id="KW-0560">Oxidoreductase</keyword>
<dbReference type="OrthoDB" id="5243299at2"/>
<dbReference type="AlphaFoldDB" id="A0A1G9BGY6"/>
<dbReference type="Gene3D" id="3.40.430.10">
    <property type="entry name" value="Dihydrofolate Reductase, subunit A"/>
    <property type="match status" value="1"/>
</dbReference>
<gene>
    <name evidence="5" type="ORF">SAMN04487820_107131</name>
</gene>
<dbReference type="RefSeq" id="WP_092628562.1">
    <property type="nucleotide sequence ID" value="NZ_FNFM01000007.1"/>
</dbReference>
<protein>
    <submittedName>
        <fullName evidence="5">5-amino-6-(5-phosphoribosylamino)uracil reductase</fullName>
    </submittedName>
</protein>
<accession>A0A1G9BGY6</accession>
<keyword evidence="2" id="KW-0521">NADP</keyword>
<dbReference type="PANTHER" id="PTHR38011">
    <property type="entry name" value="DIHYDROFOLATE REDUCTASE FAMILY PROTEIN (AFU_ORTHOLOGUE AFUA_8G06820)"/>
    <property type="match status" value="1"/>
</dbReference>
<dbReference type="GO" id="GO:0009231">
    <property type="term" value="P:riboflavin biosynthetic process"/>
    <property type="evidence" value="ECO:0007669"/>
    <property type="project" value="InterPro"/>
</dbReference>
<dbReference type="EMBL" id="FNFM01000007">
    <property type="protein sequence ID" value="SDK38354.1"/>
    <property type="molecule type" value="Genomic_DNA"/>
</dbReference>
<dbReference type="NCBIfam" id="NF010663">
    <property type="entry name" value="PRK14059.1-1"/>
    <property type="match status" value="1"/>
</dbReference>
<reference evidence="6" key="1">
    <citation type="submission" date="2016-10" db="EMBL/GenBank/DDBJ databases">
        <authorList>
            <person name="Varghese N."/>
            <person name="Submissions S."/>
        </authorList>
    </citation>
    <scope>NUCLEOTIDE SEQUENCE [LARGE SCALE GENOMIC DNA]</scope>
    <source>
        <strain evidence="6">DSM 45460</strain>
    </source>
</reference>
<dbReference type="GO" id="GO:0008703">
    <property type="term" value="F:5-amino-6-(5-phosphoribosylamino)uracil reductase activity"/>
    <property type="evidence" value="ECO:0007669"/>
    <property type="project" value="InterPro"/>
</dbReference>
<dbReference type="InterPro" id="IPR024072">
    <property type="entry name" value="DHFR-like_dom_sf"/>
</dbReference>
<evidence type="ECO:0000256" key="1">
    <source>
        <dbReference type="ARBA" id="ARBA00005104"/>
    </source>
</evidence>
<dbReference type="Proteomes" id="UP000199213">
    <property type="component" value="Unassembled WGS sequence"/>
</dbReference>
<dbReference type="InterPro" id="IPR002734">
    <property type="entry name" value="RibDG_C"/>
</dbReference>